<proteinExistence type="predicted"/>
<name>A0A0B2VDW6_TOXCA</name>
<dbReference type="Proteomes" id="UP000031036">
    <property type="component" value="Unassembled WGS sequence"/>
</dbReference>
<feature type="domain" description="DUF3719" evidence="1">
    <location>
        <begin position="35"/>
        <end position="66"/>
    </location>
</feature>
<dbReference type="AlphaFoldDB" id="A0A0B2VDW6"/>
<reference evidence="2 3" key="1">
    <citation type="submission" date="2014-11" db="EMBL/GenBank/DDBJ databases">
        <title>Genetic blueprint of the zoonotic pathogen Toxocara canis.</title>
        <authorList>
            <person name="Zhu X.-Q."/>
            <person name="Korhonen P.K."/>
            <person name="Cai H."/>
            <person name="Young N.D."/>
            <person name="Nejsum P."/>
            <person name="von Samson-Himmelstjerna G."/>
            <person name="Boag P.R."/>
            <person name="Tan P."/>
            <person name="Li Q."/>
            <person name="Min J."/>
            <person name="Yang Y."/>
            <person name="Wang X."/>
            <person name="Fang X."/>
            <person name="Hall R.S."/>
            <person name="Hofmann A."/>
            <person name="Sternberg P.W."/>
            <person name="Jex A.R."/>
            <person name="Gasser R.B."/>
        </authorList>
    </citation>
    <scope>NUCLEOTIDE SEQUENCE [LARGE SCALE GENOMIC DNA]</scope>
    <source>
        <strain evidence="2">PN_DK_2014</strain>
    </source>
</reference>
<dbReference type="Pfam" id="PF12516">
    <property type="entry name" value="DUF3719"/>
    <property type="match status" value="1"/>
</dbReference>
<organism evidence="2 3">
    <name type="scientific">Toxocara canis</name>
    <name type="common">Canine roundworm</name>
    <dbReference type="NCBI Taxonomy" id="6265"/>
    <lineage>
        <taxon>Eukaryota</taxon>
        <taxon>Metazoa</taxon>
        <taxon>Ecdysozoa</taxon>
        <taxon>Nematoda</taxon>
        <taxon>Chromadorea</taxon>
        <taxon>Rhabditida</taxon>
        <taxon>Spirurina</taxon>
        <taxon>Ascaridomorpha</taxon>
        <taxon>Ascaridoidea</taxon>
        <taxon>Toxocaridae</taxon>
        <taxon>Toxocara</taxon>
    </lineage>
</organism>
<accession>A0A0B2VDW6</accession>
<sequence>MSSLDHWSSWTNFDTRTQNRSNSEDFVAKVERCVYENEKLSDDEVENECRFWAQRFPHLRIVGKGISSKCEQKDLETLRMSIARKLVKNYLWNSVVEVIEAEVRKCSTRGSVTTQSKDKKTTPRVELATKLPSIVAKKRSSSVRKDK</sequence>
<evidence type="ECO:0000313" key="2">
    <source>
        <dbReference type="EMBL" id="KHN79713.1"/>
    </source>
</evidence>
<gene>
    <name evidence="2" type="ORF">Tcan_13198</name>
</gene>
<dbReference type="InterPro" id="IPR022194">
    <property type="entry name" value="DUF3719"/>
</dbReference>
<evidence type="ECO:0000259" key="1">
    <source>
        <dbReference type="Pfam" id="PF12516"/>
    </source>
</evidence>
<dbReference type="OrthoDB" id="5856037at2759"/>
<evidence type="ECO:0000313" key="3">
    <source>
        <dbReference type="Proteomes" id="UP000031036"/>
    </source>
</evidence>
<comment type="caution">
    <text evidence="2">The sequence shown here is derived from an EMBL/GenBank/DDBJ whole genome shotgun (WGS) entry which is preliminary data.</text>
</comment>
<dbReference type="EMBL" id="JPKZ01001876">
    <property type="protein sequence ID" value="KHN79713.1"/>
    <property type="molecule type" value="Genomic_DNA"/>
</dbReference>
<keyword evidence="3" id="KW-1185">Reference proteome</keyword>
<protein>
    <recommendedName>
        <fullName evidence="1">DUF3719 domain-containing protein</fullName>
    </recommendedName>
</protein>